<dbReference type="EMBL" id="JAATIP010000393">
    <property type="protein sequence ID" value="KAF4349483.1"/>
    <property type="molecule type" value="Genomic_DNA"/>
</dbReference>
<comment type="caution">
    <text evidence="3">The sequence shown here is derived from an EMBL/GenBank/DDBJ whole genome shotgun (WGS) entry which is preliminary data.</text>
</comment>
<evidence type="ECO:0000313" key="5">
    <source>
        <dbReference type="Proteomes" id="UP000583929"/>
    </source>
</evidence>
<dbReference type="Proteomes" id="UP000525078">
    <property type="component" value="Unassembled WGS sequence"/>
</dbReference>
<evidence type="ECO:0000313" key="4">
    <source>
        <dbReference type="Proteomes" id="UP000525078"/>
    </source>
</evidence>
<gene>
    <name evidence="2" type="ORF">F8388_008426</name>
    <name evidence="3" type="ORF">G4B88_016671</name>
</gene>
<name>A0A7J6H8U9_CANSA</name>
<evidence type="ECO:0000256" key="1">
    <source>
        <dbReference type="SAM" id="MobiDB-lite"/>
    </source>
</evidence>
<feature type="region of interest" description="Disordered" evidence="1">
    <location>
        <begin position="78"/>
        <end position="111"/>
    </location>
</feature>
<feature type="compositionally biased region" description="Polar residues" evidence="1">
    <location>
        <begin position="79"/>
        <end position="92"/>
    </location>
</feature>
<organism evidence="3 5">
    <name type="scientific">Cannabis sativa</name>
    <name type="common">Hemp</name>
    <name type="synonym">Marijuana</name>
    <dbReference type="NCBI Taxonomy" id="3483"/>
    <lineage>
        <taxon>Eukaryota</taxon>
        <taxon>Viridiplantae</taxon>
        <taxon>Streptophyta</taxon>
        <taxon>Embryophyta</taxon>
        <taxon>Tracheophyta</taxon>
        <taxon>Spermatophyta</taxon>
        <taxon>Magnoliopsida</taxon>
        <taxon>eudicotyledons</taxon>
        <taxon>Gunneridae</taxon>
        <taxon>Pentapetalae</taxon>
        <taxon>rosids</taxon>
        <taxon>fabids</taxon>
        <taxon>Rosales</taxon>
        <taxon>Cannabaceae</taxon>
        <taxon>Cannabis</taxon>
    </lineage>
</organism>
<sequence length="132" mass="15043">MIIMILFQHPSFALRLGSMMSPPLNWMFGVGDSTSKIAPPQSPPPPEIASAPHFILPSQYQQKFRRIPLALTIQLHEPPSSTTIASSNQTSRLTEKKSSQTKNHHKYEKKTAMLKFLAIDEHQEHNRTEKER</sequence>
<evidence type="ECO:0000313" key="3">
    <source>
        <dbReference type="EMBL" id="KAF4391361.1"/>
    </source>
</evidence>
<evidence type="ECO:0000313" key="2">
    <source>
        <dbReference type="EMBL" id="KAF4349483.1"/>
    </source>
</evidence>
<keyword evidence="5" id="KW-1185">Reference proteome</keyword>
<dbReference type="EMBL" id="JAATIQ010000060">
    <property type="protein sequence ID" value="KAF4391361.1"/>
    <property type="molecule type" value="Genomic_DNA"/>
</dbReference>
<accession>A0A7J6H8U9</accession>
<dbReference type="Proteomes" id="UP000583929">
    <property type="component" value="Unassembled WGS sequence"/>
</dbReference>
<proteinExistence type="predicted"/>
<reference evidence="4 5" key="1">
    <citation type="journal article" date="2020" name="bioRxiv">
        <title>Sequence and annotation of 42 cannabis genomes reveals extensive copy number variation in cannabinoid synthesis and pathogen resistance genes.</title>
        <authorList>
            <person name="Mckernan K.J."/>
            <person name="Helbert Y."/>
            <person name="Kane L.T."/>
            <person name="Ebling H."/>
            <person name="Zhang L."/>
            <person name="Liu B."/>
            <person name="Eaton Z."/>
            <person name="Mclaughlin S."/>
            <person name="Kingan S."/>
            <person name="Baybayan P."/>
            <person name="Concepcion G."/>
            <person name="Jordan M."/>
            <person name="Riva A."/>
            <person name="Barbazuk W."/>
            <person name="Harkins T."/>
        </authorList>
    </citation>
    <scope>NUCLEOTIDE SEQUENCE [LARGE SCALE GENOMIC DNA]</scope>
    <source>
        <strain evidence="4 5">cv. Jamaican Lion 4</strain>
        <strain evidence="3">Father</strain>
        <strain evidence="2">Mother</strain>
        <tissue evidence="3">Leaf</tissue>
    </source>
</reference>
<protein>
    <submittedName>
        <fullName evidence="3">Uncharacterized protein</fullName>
    </submittedName>
</protein>
<dbReference type="AlphaFoldDB" id="A0A7J6H8U9"/>